<dbReference type="Proteomes" id="UP000688137">
    <property type="component" value="Unassembled WGS sequence"/>
</dbReference>
<protein>
    <submittedName>
        <fullName evidence="4">Uncharacterized protein</fullName>
    </submittedName>
</protein>
<evidence type="ECO:0000313" key="4">
    <source>
        <dbReference type="EMBL" id="CAD8069165.1"/>
    </source>
</evidence>
<reference evidence="4" key="1">
    <citation type="submission" date="2021-01" db="EMBL/GenBank/DDBJ databases">
        <authorList>
            <consortium name="Genoscope - CEA"/>
            <person name="William W."/>
        </authorList>
    </citation>
    <scope>NUCLEOTIDE SEQUENCE</scope>
</reference>
<feature type="repeat" description="TPR" evidence="1">
    <location>
        <begin position="823"/>
        <end position="856"/>
    </location>
</feature>
<proteinExistence type="predicted"/>
<feature type="region of interest" description="Disordered" evidence="3">
    <location>
        <begin position="208"/>
        <end position="231"/>
    </location>
</feature>
<feature type="coiled-coil region" evidence="2">
    <location>
        <begin position="475"/>
        <end position="509"/>
    </location>
</feature>
<dbReference type="PROSITE" id="PS50005">
    <property type="entry name" value="TPR"/>
    <property type="match status" value="1"/>
</dbReference>
<keyword evidence="2" id="KW-0175">Coiled coil</keyword>
<accession>A0A8S1LSM8</accession>
<dbReference type="OMA" id="QRIDECF"/>
<organism evidence="4 5">
    <name type="scientific">Paramecium primaurelia</name>
    <dbReference type="NCBI Taxonomy" id="5886"/>
    <lineage>
        <taxon>Eukaryota</taxon>
        <taxon>Sar</taxon>
        <taxon>Alveolata</taxon>
        <taxon>Ciliophora</taxon>
        <taxon>Intramacronucleata</taxon>
        <taxon>Oligohymenophorea</taxon>
        <taxon>Peniculida</taxon>
        <taxon>Parameciidae</taxon>
        <taxon>Paramecium</taxon>
    </lineage>
</organism>
<dbReference type="Pfam" id="PF13181">
    <property type="entry name" value="TPR_8"/>
    <property type="match status" value="1"/>
</dbReference>
<gene>
    <name evidence="4" type="ORF">PPRIM_AZ9-3.1.T0430230</name>
</gene>
<name>A0A8S1LSM8_PARPR</name>
<keyword evidence="1" id="KW-0802">TPR repeat</keyword>
<sequence length="1464" mass="173139">MGICFGVKKNDRYAIIQKQIDNTVKEQEDMQIQEELAYQNQNQLDDEEITLKINTQTQLIVSKDLNETASQQIIEQKAQNKKKRKKKTKDENYLKQIEYHITLKSIIIEEEQDQTQQQYNILMVLEYMGYCHNVQLKGVLINHPKKTFQLIPNTYEDAAKHSRFSPFFQNDFYFNINADPLHNTNYFEKLLNVERTITKDRQIRISPTKRYSRRSSSVLDEHQSPSPLKKRQNIKKQEFVSELLEVVQVFDLEAQPRFLQILFALLLKEQMPQISNNIVYIEELIFLFDQLPKMEQPNIYRIAIFYESLDYNLHDLLVYMKHEEVKLSQICFLKLAHNLIQALYNCYSNHCYRINYTLSTIFYTKRHKKFKIQSFCRIQSLIPFDGDQQLNLKNVPEQKLKFFIRSFKKDFAALCDLILYFKDVSKSLDSIQHLRKQAKTNKSSEYLKYTEMILEKDYEKTLVEVIRFSLDEIQYEKLNELLSDLKDSTVNLEQIIAELELRNETEKKQQKENQNFQIYDQSNSDRDEYQTEIENFDLVQQMNSLPEFNKSQKVTSLKCLYKELLYSSLFMNYRFQQNCISYQQNCSDTLHAVHSHILQSFQQINFDEQQYETSLNEQAKSLQSSIDQAVAHPIDRQDPFHYYVLINLLTLSQDRPFPLITQLQRLIEAQQKIKKEQIKPKLKQNHAPTGLIEMRKAIILQVFYTENLISRHNYSQAIHYMQKIITLQQKQNQKNSLLYSYCLFLNGQLCAKTMQTISAMLNLEMCKQLYDMYFPSSIIMTEKVIEPKQQQQQNQNKENQQIQQTKSQCFIKEVDNISTTNQSVLEFKLGQMYSQLNDQENALKCLKRAKSIREKRFEQFSDQVIEITLEILRVYVEQEESGAVAKLCCQLAQKMNEKYKNKEALKTKNVGILQLIMAVIYESNGVLVSSLRFYQRALKTFQASKSNNYIRQLYISDKIKGIIEKIKQIATQTISLDKQCINQLNNLKGFLSISDILKPYFSNSYYQNQKQANTINQNIVSSLVYANGYLNNYELIDALIRYQATHKIYKKQRIDECFGIVLEKLGLINIYQKKYDQGIHYMKLAIEIHERYLQFPMKQCNIIKINLYILLDMAQKNQQKKILDQFDVIEKFIEQIYEDIHWNLTPQVASRINKFKVMSAKIGSKTLHQIQELIHSIDLYYSIKKLLYENFTDPQQLQEQAQLYLTKKLIQMSNKKRQHWLEKRTRCQIGQLAKVHIIQRRRVSSMFSCNEGKKVDEQTKSRITQNSTLIDQTNEKIQKNQFSSVDESKETALPNNKILIDLRSADEILEEQRQRQLELLQQRRLRLARNMSQSNEFNIQNQQGQSGSFIIQRQSQMIQFNQMKQILQNQQLQVECQKSISIKDNQQQQNSSQINLQPIKMVGRQKKSLSQPGVEHDQSKNSYIKLADEGLTNKRRRTISQQSLASIQQVKLKINPFEKSVKKK</sequence>
<dbReference type="SMART" id="SM00028">
    <property type="entry name" value="TPR"/>
    <property type="match status" value="3"/>
</dbReference>
<evidence type="ECO:0000256" key="1">
    <source>
        <dbReference type="PROSITE-ProRule" id="PRU00339"/>
    </source>
</evidence>
<evidence type="ECO:0000256" key="2">
    <source>
        <dbReference type="SAM" id="Coils"/>
    </source>
</evidence>
<evidence type="ECO:0000256" key="3">
    <source>
        <dbReference type="SAM" id="MobiDB-lite"/>
    </source>
</evidence>
<evidence type="ECO:0000313" key="5">
    <source>
        <dbReference type="Proteomes" id="UP000688137"/>
    </source>
</evidence>
<keyword evidence="5" id="KW-1185">Reference proteome</keyword>
<comment type="caution">
    <text evidence="4">The sequence shown here is derived from an EMBL/GenBank/DDBJ whole genome shotgun (WGS) entry which is preliminary data.</text>
</comment>
<dbReference type="InterPro" id="IPR019734">
    <property type="entry name" value="TPR_rpt"/>
</dbReference>
<dbReference type="EMBL" id="CAJJDM010000043">
    <property type="protein sequence ID" value="CAD8069165.1"/>
    <property type="molecule type" value="Genomic_DNA"/>
</dbReference>